<feature type="transmembrane region" description="Helical" evidence="9">
    <location>
        <begin position="12"/>
        <end position="36"/>
    </location>
</feature>
<evidence type="ECO:0000259" key="10">
    <source>
        <dbReference type="Pfam" id="PF04290"/>
    </source>
</evidence>
<comment type="function">
    <text evidence="9">Part of the tripartite ATP-independent periplasmic (TRAP) transport system.</text>
</comment>
<dbReference type="Pfam" id="PF04290">
    <property type="entry name" value="DctQ"/>
    <property type="match status" value="1"/>
</dbReference>
<dbReference type="InterPro" id="IPR007387">
    <property type="entry name" value="TRAP_DctQ"/>
</dbReference>
<dbReference type="PANTHER" id="PTHR35011">
    <property type="entry name" value="2,3-DIKETO-L-GULONATE TRAP TRANSPORTER SMALL PERMEASE PROTEIN YIAM"/>
    <property type="match status" value="1"/>
</dbReference>
<dbReference type="GO" id="GO:0022857">
    <property type="term" value="F:transmembrane transporter activity"/>
    <property type="evidence" value="ECO:0007669"/>
    <property type="project" value="UniProtKB-UniRule"/>
</dbReference>
<dbReference type="GO" id="GO:0015740">
    <property type="term" value="P:C4-dicarboxylate transport"/>
    <property type="evidence" value="ECO:0007669"/>
    <property type="project" value="TreeGrafter"/>
</dbReference>
<reference evidence="11 12" key="1">
    <citation type="submission" date="2016-10" db="EMBL/GenBank/DDBJ databases">
        <authorList>
            <person name="de Groot N.N."/>
        </authorList>
    </citation>
    <scope>NUCLEOTIDE SEQUENCE [LARGE SCALE GENOMIC DNA]</scope>
    <source>
        <strain evidence="11 12">DSM 19219</strain>
    </source>
</reference>
<gene>
    <name evidence="11" type="ORF">SAMN05443545_10399</name>
</gene>
<dbReference type="InterPro" id="IPR055348">
    <property type="entry name" value="DctQ"/>
</dbReference>
<evidence type="ECO:0000256" key="1">
    <source>
        <dbReference type="ARBA" id="ARBA00004429"/>
    </source>
</evidence>
<evidence type="ECO:0000313" key="11">
    <source>
        <dbReference type="EMBL" id="SDW87806.1"/>
    </source>
</evidence>
<accession>A0A1H2X4Y4</accession>
<keyword evidence="12" id="KW-1185">Reference proteome</keyword>
<dbReference type="EMBL" id="FNNI01000003">
    <property type="protein sequence ID" value="SDW87806.1"/>
    <property type="molecule type" value="Genomic_DNA"/>
</dbReference>
<evidence type="ECO:0000256" key="6">
    <source>
        <dbReference type="ARBA" id="ARBA00022989"/>
    </source>
</evidence>
<keyword evidence="6 9" id="KW-1133">Transmembrane helix</keyword>
<keyword evidence="2 9" id="KW-0813">Transport</keyword>
<feature type="transmembrane region" description="Helical" evidence="9">
    <location>
        <begin position="48"/>
        <end position="66"/>
    </location>
</feature>
<name>A0A1H2X4Y4_9GAMM</name>
<evidence type="ECO:0000256" key="3">
    <source>
        <dbReference type="ARBA" id="ARBA00022475"/>
    </source>
</evidence>
<evidence type="ECO:0000313" key="12">
    <source>
        <dbReference type="Proteomes" id="UP000198500"/>
    </source>
</evidence>
<dbReference type="RefSeq" id="WP_217635492.1">
    <property type="nucleotide sequence ID" value="NZ_BMXH01000004.1"/>
</dbReference>
<comment type="subunit">
    <text evidence="9">The complex comprises the extracytoplasmic solute receptor protein and the two transmembrane proteins.</text>
</comment>
<sequence length="172" mass="18693">MFLEKLRSGFEWLLEVITMLLVVSLAVIVLLGVTFRFAGNSLGWYDEVAAVMLAWVTYYGAALAALKRAHISVPGLVYSQPPVVRVVLVAIGEAVILTFFVLLAVYGVHVIQVLGGSTLVSVPIPIAITQSTIPIGAALYVIAELINLPAILREAWQGRRPPSEQDIVEELR</sequence>
<protein>
    <recommendedName>
        <fullName evidence="9">TRAP transporter small permease protein</fullName>
    </recommendedName>
</protein>
<evidence type="ECO:0000256" key="4">
    <source>
        <dbReference type="ARBA" id="ARBA00022519"/>
    </source>
</evidence>
<dbReference type="Proteomes" id="UP000198500">
    <property type="component" value="Unassembled WGS sequence"/>
</dbReference>
<dbReference type="AlphaFoldDB" id="A0A1H2X4Y4"/>
<evidence type="ECO:0000256" key="9">
    <source>
        <dbReference type="RuleBase" id="RU369079"/>
    </source>
</evidence>
<evidence type="ECO:0000256" key="7">
    <source>
        <dbReference type="ARBA" id="ARBA00023136"/>
    </source>
</evidence>
<keyword evidence="5 9" id="KW-0812">Transmembrane</keyword>
<organism evidence="11 12">
    <name type="scientific">Aidingimonas halophila</name>
    <dbReference type="NCBI Taxonomy" id="574349"/>
    <lineage>
        <taxon>Bacteria</taxon>
        <taxon>Pseudomonadati</taxon>
        <taxon>Pseudomonadota</taxon>
        <taxon>Gammaproteobacteria</taxon>
        <taxon>Oceanospirillales</taxon>
        <taxon>Halomonadaceae</taxon>
        <taxon>Aidingimonas</taxon>
    </lineage>
</organism>
<feature type="transmembrane region" description="Helical" evidence="9">
    <location>
        <begin position="131"/>
        <end position="152"/>
    </location>
</feature>
<dbReference type="GO" id="GO:0005886">
    <property type="term" value="C:plasma membrane"/>
    <property type="evidence" value="ECO:0007669"/>
    <property type="project" value="UniProtKB-SubCell"/>
</dbReference>
<evidence type="ECO:0000256" key="2">
    <source>
        <dbReference type="ARBA" id="ARBA00022448"/>
    </source>
</evidence>
<dbReference type="PANTHER" id="PTHR35011:SF2">
    <property type="entry name" value="2,3-DIKETO-L-GULONATE TRAP TRANSPORTER SMALL PERMEASE PROTEIN YIAM"/>
    <property type="match status" value="1"/>
</dbReference>
<feature type="domain" description="Tripartite ATP-independent periplasmic transporters DctQ component" evidence="10">
    <location>
        <begin position="25"/>
        <end position="148"/>
    </location>
</feature>
<keyword evidence="4 9" id="KW-0997">Cell inner membrane</keyword>
<feature type="transmembrane region" description="Helical" evidence="9">
    <location>
        <begin position="86"/>
        <end position="111"/>
    </location>
</feature>
<comment type="subcellular location">
    <subcellularLocation>
        <location evidence="1 9">Cell inner membrane</location>
        <topology evidence="1 9">Multi-pass membrane protein</topology>
    </subcellularLocation>
</comment>
<keyword evidence="7 9" id="KW-0472">Membrane</keyword>
<keyword evidence="3" id="KW-1003">Cell membrane</keyword>
<evidence type="ECO:0000256" key="5">
    <source>
        <dbReference type="ARBA" id="ARBA00022692"/>
    </source>
</evidence>
<evidence type="ECO:0000256" key="8">
    <source>
        <dbReference type="ARBA" id="ARBA00038436"/>
    </source>
</evidence>
<proteinExistence type="inferred from homology"/>
<dbReference type="STRING" id="574349.SAMN05443545_10399"/>
<comment type="similarity">
    <text evidence="8 9">Belongs to the TRAP transporter small permease family.</text>
</comment>